<evidence type="ECO:0000313" key="1">
    <source>
        <dbReference type="EMBL" id="KAH7844020.1"/>
    </source>
</evidence>
<reference evidence="1 2" key="1">
    <citation type="journal article" date="2021" name="Hortic Res">
        <title>High-quality reference genome and annotation aids understanding of berry development for evergreen blueberry (Vaccinium darrowii).</title>
        <authorList>
            <person name="Yu J."/>
            <person name="Hulse-Kemp A.M."/>
            <person name="Babiker E."/>
            <person name="Staton M."/>
        </authorList>
    </citation>
    <scope>NUCLEOTIDE SEQUENCE [LARGE SCALE GENOMIC DNA]</scope>
    <source>
        <strain evidence="2">cv. NJ 8807/NJ 8810</strain>
        <tissue evidence="1">Young leaf</tissue>
    </source>
</reference>
<name>A0ACB7XTZ5_9ERIC</name>
<keyword evidence="2" id="KW-1185">Reference proteome</keyword>
<dbReference type="Proteomes" id="UP000828048">
    <property type="component" value="Chromosome 1"/>
</dbReference>
<organism evidence="1 2">
    <name type="scientific">Vaccinium darrowii</name>
    <dbReference type="NCBI Taxonomy" id="229202"/>
    <lineage>
        <taxon>Eukaryota</taxon>
        <taxon>Viridiplantae</taxon>
        <taxon>Streptophyta</taxon>
        <taxon>Embryophyta</taxon>
        <taxon>Tracheophyta</taxon>
        <taxon>Spermatophyta</taxon>
        <taxon>Magnoliopsida</taxon>
        <taxon>eudicotyledons</taxon>
        <taxon>Gunneridae</taxon>
        <taxon>Pentapetalae</taxon>
        <taxon>asterids</taxon>
        <taxon>Ericales</taxon>
        <taxon>Ericaceae</taxon>
        <taxon>Vaccinioideae</taxon>
        <taxon>Vaccinieae</taxon>
        <taxon>Vaccinium</taxon>
    </lineage>
</organism>
<accession>A0ACB7XTZ5</accession>
<evidence type="ECO:0000313" key="2">
    <source>
        <dbReference type="Proteomes" id="UP000828048"/>
    </source>
</evidence>
<gene>
    <name evidence="1" type="ORF">Vadar_023426</name>
</gene>
<protein>
    <submittedName>
        <fullName evidence="1">Uncharacterized protein</fullName>
    </submittedName>
</protein>
<comment type="caution">
    <text evidence="1">The sequence shown here is derived from an EMBL/GenBank/DDBJ whole genome shotgun (WGS) entry which is preliminary data.</text>
</comment>
<proteinExistence type="predicted"/>
<sequence length="196" mass="21582">MGTLPPTAVGATALPPPAPPTTGDDAPPTSTTGDGAPNSPKRYSASMAWFLLGLFSISSRPLLLLVTGDETYMQDVVFFELLRFNVSLGYGNEPARSVQMQIVNALRFNERSRASSLLSDIGRKNIALTANDFVYILEYCARSTDPLEGLRMIIYFPMAIMQPMVSVFEICRVLEYEMLLAHALISTILIVFRLKL</sequence>
<dbReference type="EMBL" id="CM037151">
    <property type="protein sequence ID" value="KAH7844020.1"/>
    <property type="molecule type" value="Genomic_DNA"/>
</dbReference>